<dbReference type="InterPro" id="IPR003337">
    <property type="entry name" value="Trehalose_PPase"/>
</dbReference>
<dbReference type="Proteomes" id="UP000324233">
    <property type="component" value="Chromosome"/>
</dbReference>
<accession>A0A5B9VZY2</accession>
<dbReference type="EMBL" id="CP042997">
    <property type="protein sequence ID" value="QEH33868.1"/>
    <property type="molecule type" value="Genomic_DNA"/>
</dbReference>
<dbReference type="RefSeq" id="WP_148593867.1">
    <property type="nucleotide sequence ID" value="NZ_CP042997.1"/>
</dbReference>
<organism evidence="1 2">
    <name type="scientific">Aquisphaera giovannonii</name>
    <dbReference type="NCBI Taxonomy" id="406548"/>
    <lineage>
        <taxon>Bacteria</taxon>
        <taxon>Pseudomonadati</taxon>
        <taxon>Planctomycetota</taxon>
        <taxon>Planctomycetia</taxon>
        <taxon>Isosphaerales</taxon>
        <taxon>Isosphaeraceae</taxon>
        <taxon>Aquisphaera</taxon>
    </lineage>
</organism>
<sequence>MLMQLPGVEHPEASTKIAEASSLVLFLELDEVLEDAGAWSEQEPRTLIEDLASREGVLVCLLGSRSLAEMKGLVENPRLVYVADRGMEVEGPAFHFVHPEAVQCRSAIEAVGQRLMGLPLLYPEIAIESRTLALAIDASRCPGDAAEEIANIVAALVPETHADLKASRHHARFEIRPRVSWGFREAMEWVYGRLKGTDAAIVAVGGEEVANAVAGSIHLGGEQRDGAGRPGGLVDVPGLLSWLLERWQERLDSMASSWGPHRARPSLALKETTPILNVRLRRAAMDRRRAANG</sequence>
<dbReference type="GO" id="GO:0005992">
    <property type="term" value="P:trehalose biosynthetic process"/>
    <property type="evidence" value="ECO:0007669"/>
    <property type="project" value="InterPro"/>
</dbReference>
<keyword evidence="2" id="KW-1185">Reference proteome</keyword>
<name>A0A5B9VZY2_9BACT</name>
<dbReference type="KEGG" id="agv:OJF2_23990"/>
<reference evidence="1 2" key="1">
    <citation type="submission" date="2019-08" db="EMBL/GenBank/DDBJ databases">
        <title>Deep-cultivation of Planctomycetes and their phenomic and genomic characterization uncovers novel biology.</title>
        <authorList>
            <person name="Wiegand S."/>
            <person name="Jogler M."/>
            <person name="Boedeker C."/>
            <person name="Pinto D."/>
            <person name="Vollmers J."/>
            <person name="Rivas-Marin E."/>
            <person name="Kohn T."/>
            <person name="Peeters S.H."/>
            <person name="Heuer A."/>
            <person name="Rast P."/>
            <person name="Oberbeckmann S."/>
            <person name="Bunk B."/>
            <person name="Jeske O."/>
            <person name="Meyerdierks A."/>
            <person name="Storesund J.E."/>
            <person name="Kallscheuer N."/>
            <person name="Luecker S."/>
            <person name="Lage O.M."/>
            <person name="Pohl T."/>
            <person name="Merkel B.J."/>
            <person name="Hornburger P."/>
            <person name="Mueller R.-W."/>
            <person name="Bruemmer F."/>
            <person name="Labrenz M."/>
            <person name="Spormann A.M."/>
            <person name="Op den Camp H."/>
            <person name="Overmann J."/>
            <person name="Amann R."/>
            <person name="Jetten M.S.M."/>
            <person name="Mascher T."/>
            <person name="Medema M.H."/>
            <person name="Devos D.P."/>
            <person name="Kaster A.-K."/>
            <person name="Ovreas L."/>
            <person name="Rohde M."/>
            <person name="Galperin M.Y."/>
            <person name="Jogler C."/>
        </authorList>
    </citation>
    <scope>NUCLEOTIDE SEQUENCE [LARGE SCALE GENOMIC DNA]</scope>
    <source>
        <strain evidence="1 2">OJF2</strain>
    </source>
</reference>
<dbReference type="Pfam" id="PF02358">
    <property type="entry name" value="Trehalose_PPase"/>
    <property type="match status" value="1"/>
</dbReference>
<protein>
    <submittedName>
        <fullName evidence="1">Trehalose-phosphatase</fullName>
    </submittedName>
</protein>
<dbReference type="AlphaFoldDB" id="A0A5B9VZY2"/>
<gene>
    <name evidence="1" type="ORF">OJF2_23990</name>
</gene>
<proteinExistence type="predicted"/>
<evidence type="ECO:0000313" key="2">
    <source>
        <dbReference type="Proteomes" id="UP000324233"/>
    </source>
</evidence>
<evidence type="ECO:0000313" key="1">
    <source>
        <dbReference type="EMBL" id="QEH33868.1"/>
    </source>
</evidence>